<dbReference type="Gene3D" id="3.40.50.720">
    <property type="entry name" value="NAD(P)-binding Rossmann-like Domain"/>
    <property type="match status" value="1"/>
</dbReference>
<dbReference type="InterPro" id="IPR001509">
    <property type="entry name" value="Epimerase_deHydtase"/>
</dbReference>
<accession>A0ABT8GBF9</accession>
<dbReference type="SUPFAM" id="SSF51735">
    <property type="entry name" value="NAD(P)-binding Rossmann-fold domains"/>
    <property type="match status" value="1"/>
</dbReference>
<dbReference type="Proteomes" id="UP001172728">
    <property type="component" value="Unassembled WGS sequence"/>
</dbReference>
<comment type="similarity">
    <text evidence="1">Belongs to the NAD(P)-dependent epimerase/dehydratase family.</text>
</comment>
<dbReference type="EMBL" id="JAUHPW010000006">
    <property type="protein sequence ID" value="MDN4475999.1"/>
    <property type="molecule type" value="Genomic_DNA"/>
</dbReference>
<reference evidence="3" key="1">
    <citation type="submission" date="2023-06" db="EMBL/GenBank/DDBJ databases">
        <title>Sysu t00192.</title>
        <authorList>
            <person name="Gao L."/>
            <person name="Fang B.-Z."/>
            <person name="Li W.-J."/>
        </authorList>
    </citation>
    <scope>NUCLEOTIDE SEQUENCE</scope>
    <source>
        <strain evidence="3">SYSU T00192</strain>
    </source>
</reference>
<dbReference type="RefSeq" id="WP_301133685.1">
    <property type="nucleotide sequence ID" value="NZ_JAUHPW010000006.1"/>
</dbReference>
<dbReference type="Pfam" id="PF01370">
    <property type="entry name" value="Epimerase"/>
    <property type="match status" value="1"/>
</dbReference>
<evidence type="ECO:0000259" key="2">
    <source>
        <dbReference type="Pfam" id="PF01370"/>
    </source>
</evidence>
<keyword evidence="4" id="KW-1185">Reference proteome</keyword>
<protein>
    <submittedName>
        <fullName evidence="3">NAD(P)-dependent oxidoreductase</fullName>
    </submittedName>
</protein>
<gene>
    <name evidence="3" type="ORF">QQX09_09045</name>
</gene>
<evidence type="ECO:0000313" key="3">
    <source>
        <dbReference type="EMBL" id="MDN4475999.1"/>
    </source>
</evidence>
<sequence>MTGGAGFGGSHLVSELVSRGAQVTVIDRDPIEGKPLEDMGVEDDITFVLGDLRDDALVQDVVADGEFDVVFHLAADPIIMNSLSKPASVVDDNVRATTLVLEACRTAGNDPVFVFASSGAYYGDSFEPEPIPETREPRLASNLYGPSKMAAEMIVRGYGTTFKIPHASCRFMNTYGPGDRHASRLVPRALSQLAAGDGYDFGDRDDGSTRLDFLYVGDMARAYMSAADYLIAGGESGAFNFGNSTLNSVRDVAERASLAYDGIAREPQFRGVRTGPPRQRRLDVTKARDVLGWTASTPLDEGLAKTVAWFRAGVPAS</sequence>
<proteinExistence type="inferred from homology"/>
<dbReference type="PANTHER" id="PTHR43000">
    <property type="entry name" value="DTDP-D-GLUCOSE 4,6-DEHYDRATASE-RELATED"/>
    <property type="match status" value="1"/>
</dbReference>
<dbReference type="InterPro" id="IPR036291">
    <property type="entry name" value="NAD(P)-bd_dom_sf"/>
</dbReference>
<organism evidence="3 4">
    <name type="scientific">Demequina litoralis</name>
    <dbReference type="NCBI Taxonomy" id="3051660"/>
    <lineage>
        <taxon>Bacteria</taxon>
        <taxon>Bacillati</taxon>
        <taxon>Actinomycetota</taxon>
        <taxon>Actinomycetes</taxon>
        <taxon>Micrococcales</taxon>
        <taxon>Demequinaceae</taxon>
        <taxon>Demequina</taxon>
    </lineage>
</organism>
<feature type="domain" description="NAD-dependent epimerase/dehydratase" evidence="2">
    <location>
        <begin position="1"/>
        <end position="242"/>
    </location>
</feature>
<evidence type="ECO:0000256" key="1">
    <source>
        <dbReference type="ARBA" id="ARBA00007637"/>
    </source>
</evidence>
<comment type="caution">
    <text evidence="3">The sequence shown here is derived from an EMBL/GenBank/DDBJ whole genome shotgun (WGS) entry which is preliminary data.</text>
</comment>
<evidence type="ECO:0000313" key="4">
    <source>
        <dbReference type="Proteomes" id="UP001172728"/>
    </source>
</evidence>
<name>A0ABT8GBF9_9MICO</name>